<evidence type="ECO:0000259" key="2">
    <source>
        <dbReference type="Pfam" id="PF13490"/>
    </source>
</evidence>
<keyword evidence="1" id="KW-0812">Transmembrane</keyword>
<keyword evidence="4" id="KW-1185">Reference proteome</keyword>
<dbReference type="EMBL" id="SLUL01000025">
    <property type="protein sequence ID" value="TCL43961.1"/>
    <property type="molecule type" value="Genomic_DNA"/>
</dbReference>
<name>A0A4R1Q750_9BACL</name>
<keyword evidence="1" id="KW-1133">Transmembrane helix</keyword>
<evidence type="ECO:0000256" key="1">
    <source>
        <dbReference type="SAM" id="Phobius"/>
    </source>
</evidence>
<evidence type="ECO:0000313" key="3">
    <source>
        <dbReference type="EMBL" id="TCL43961.1"/>
    </source>
</evidence>
<dbReference type="InterPro" id="IPR027383">
    <property type="entry name" value="Znf_put"/>
</dbReference>
<protein>
    <submittedName>
        <fullName evidence="3">Anti-sigma factor RsiW</fullName>
    </submittedName>
</protein>
<keyword evidence="1" id="KW-0472">Membrane</keyword>
<accession>A0A4R1Q750</accession>
<sequence length="204" mass="23824">MECPKKMVELMHDYLDGEIRKEDEQLLRKHIHECKKCSDHFYRLKKTVSFIENLSHIAPSSDFTKKVMANLPKEKRRIRWQRWFTNHPFITAASLFLLLITSSLWATWHENEQFSFSKQENLIVKNNTVIVPKGKVVEGDIIVRNGNIKIEGEVHGDVTVINGKKYLASAGEVTGEIEEVNEVFDWIWYNIKRVGQNITEILVK</sequence>
<dbReference type="OrthoDB" id="9782842at2"/>
<evidence type="ECO:0000313" key="4">
    <source>
        <dbReference type="Proteomes" id="UP000295658"/>
    </source>
</evidence>
<organism evidence="3 4">
    <name type="scientific">Thermolongibacillus altinsuensis</name>
    <dbReference type="NCBI Taxonomy" id="575256"/>
    <lineage>
        <taxon>Bacteria</taxon>
        <taxon>Bacillati</taxon>
        <taxon>Bacillota</taxon>
        <taxon>Bacilli</taxon>
        <taxon>Bacillales</taxon>
        <taxon>Anoxybacillaceae</taxon>
        <taxon>Thermolongibacillus</taxon>
    </lineage>
</organism>
<reference evidence="3 4" key="1">
    <citation type="submission" date="2019-03" db="EMBL/GenBank/DDBJ databases">
        <title>Genomic Encyclopedia of Type Strains, Phase IV (KMG-IV): sequencing the most valuable type-strain genomes for metagenomic binning, comparative biology and taxonomic classification.</title>
        <authorList>
            <person name="Goeker M."/>
        </authorList>
    </citation>
    <scope>NUCLEOTIDE SEQUENCE [LARGE SCALE GENOMIC DNA]</scope>
    <source>
        <strain evidence="3 4">DSM 24979</strain>
    </source>
</reference>
<dbReference type="Pfam" id="PF13490">
    <property type="entry name" value="zf-HC2"/>
    <property type="match status" value="1"/>
</dbReference>
<dbReference type="AlphaFoldDB" id="A0A4R1Q750"/>
<feature type="domain" description="Putative zinc-finger" evidence="2">
    <location>
        <begin position="7"/>
        <end position="37"/>
    </location>
</feature>
<proteinExistence type="predicted"/>
<dbReference type="Proteomes" id="UP000295658">
    <property type="component" value="Unassembled WGS sequence"/>
</dbReference>
<feature type="transmembrane region" description="Helical" evidence="1">
    <location>
        <begin position="83"/>
        <end position="108"/>
    </location>
</feature>
<gene>
    <name evidence="3" type="ORF">EDD69_12519</name>
</gene>
<comment type="caution">
    <text evidence="3">The sequence shown here is derived from an EMBL/GenBank/DDBJ whole genome shotgun (WGS) entry which is preliminary data.</text>
</comment>